<sequence>MRYNTYPAFHIRGINVFTTRAHAFPIADYGQAAKCSELPRETPSYDRAWTYYYGGGVRVISTHPRERLVTTASRRISRSETREEAKERKKVSESEKEREGEKGRKRGGREGGREGEREAKAVLCVTRRTRVGGGGKREDVGRGPVPDILVFAKCRGIPESRDLDFR</sequence>
<evidence type="ECO:0000313" key="3">
    <source>
        <dbReference type="Proteomes" id="UP000078540"/>
    </source>
</evidence>
<feature type="region of interest" description="Disordered" evidence="1">
    <location>
        <begin position="67"/>
        <end position="121"/>
    </location>
</feature>
<reference evidence="2 3" key="1">
    <citation type="submission" date="2015-09" db="EMBL/GenBank/DDBJ databases">
        <title>Atta colombica WGS genome.</title>
        <authorList>
            <person name="Nygaard S."/>
            <person name="Hu H."/>
            <person name="Boomsma J."/>
            <person name="Zhang G."/>
        </authorList>
    </citation>
    <scope>NUCLEOTIDE SEQUENCE [LARGE SCALE GENOMIC DNA]</scope>
    <source>
        <strain evidence="2">Treedump-2</strain>
        <tissue evidence="2">Whole body</tissue>
    </source>
</reference>
<dbReference type="AlphaFoldDB" id="A0A195B188"/>
<dbReference type="EMBL" id="KQ976690">
    <property type="protein sequence ID" value="KYM78055.1"/>
    <property type="molecule type" value="Genomic_DNA"/>
</dbReference>
<protein>
    <submittedName>
        <fullName evidence="2">Uncharacterized protein</fullName>
    </submittedName>
</protein>
<proteinExistence type="predicted"/>
<evidence type="ECO:0000256" key="1">
    <source>
        <dbReference type="SAM" id="MobiDB-lite"/>
    </source>
</evidence>
<feature type="compositionally biased region" description="Basic and acidic residues" evidence="1">
    <location>
        <begin position="77"/>
        <end position="120"/>
    </location>
</feature>
<organism evidence="2 3">
    <name type="scientific">Atta colombica</name>
    <dbReference type="NCBI Taxonomy" id="520822"/>
    <lineage>
        <taxon>Eukaryota</taxon>
        <taxon>Metazoa</taxon>
        <taxon>Ecdysozoa</taxon>
        <taxon>Arthropoda</taxon>
        <taxon>Hexapoda</taxon>
        <taxon>Insecta</taxon>
        <taxon>Pterygota</taxon>
        <taxon>Neoptera</taxon>
        <taxon>Endopterygota</taxon>
        <taxon>Hymenoptera</taxon>
        <taxon>Apocrita</taxon>
        <taxon>Aculeata</taxon>
        <taxon>Formicoidea</taxon>
        <taxon>Formicidae</taxon>
        <taxon>Myrmicinae</taxon>
        <taxon>Atta</taxon>
    </lineage>
</organism>
<gene>
    <name evidence="2" type="ORF">ALC53_11522</name>
</gene>
<keyword evidence="3" id="KW-1185">Reference proteome</keyword>
<name>A0A195B188_9HYME</name>
<dbReference type="Proteomes" id="UP000078540">
    <property type="component" value="Unassembled WGS sequence"/>
</dbReference>
<accession>A0A195B188</accession>
<evidence type="ECO:0000313" key="2">
    <source>
        <dbReference type="EMBL" id="KYM78055.1"/>
    </source>
</evidence>